<dbReference type="AlphaFoldDB" id="A0A653AB88"/>
<proteinExistence type="inferred from homology"/>
<keyword evidence="4 7" id="KW-0378">Hydrolase</keyword>
<dbReference type="CDD" id="cd05401">
    <property type="entry name" value="NT_GlnE_GlnD_like"/>
    <property type="match status" value="1"/>
</dbReference>
<evidence type="ECO:0000256" key="5">
    <source>
        <dbReference type="ARBA" id="ARBA00022842"/>
    </source>
</evidence>
<evidence type="ECO:0000259" key="8">
    <source>
        <dbReference type="PROSITE" id="PS51671"/>
    </source>
</evidence>
<reference evidence="10" key="1">
    <citation type="submission" date="2018-07" db="EMBL/GenBank/DDBJ databases">
        <authorList>
            <consortium name="Genoscope - CEA"/>
            <person name="William W."/>
        </authorList>
    </citation>
    <scope>NUCLEOTIDE SEQUENCE</scope>
    <source>
        <strain evidence="10">IK1</strain>
    </source>
</reference>
<name>A0A653AB88_UNCDX</name>
<keyword evidence="1 7" id="KW-0808">Transferase</keyword>
<sequence length="869" mass="100166">MTSKDLRTQISIVSRFVSDRTELVRKFISLKSGFRFCQAYTELVDRFTRRLFFEAGLKKRAREPRNKPFIILALGSYGRRELCFGSDIDFMVIHEGREDPELNEIIPRALYPLWDAHLEVGHATLTIPACIRLAMEDFTVLTALLDARPILGSRPFYDLFEQAFLSRLFREREKILKHFMAARRKQEEQFRTEAFFVEPDIKEGPGGLRDLHFMNWMARIYFSCVRFSQIRRFAVFSHFDLYTLAHSKSFLLKVRNQLHFLAQRKEDRLLLTYQKDLADRLGYTDDPNLSAPLKFMKNVYRHLNRIRYGYEAFQVKALDIIHPSPADENASIGPFFQVTNGNLVLRQDLSLKTDPGLILKALEQANEQGLFWGSGLIWEARRIIARSKRRLLGLQDARPALLRVLSRPRNPKIIRLALEIGLLELFIPEFKRIRNLPELGFYHVDTVDIHSLRTAEVLEQMSEGAYDERWPIFRAVFEGLPHPERLFLAGVLHDVGKGYPDDHSVKGAALVRPILRRFGIDRAAAEAIAALVRHHLLLARVSQRRDLSDEKTSVQTAQTVQSTELLDMLFLLTAADSFATGPMARTEWKLHLITELYAKTRRILEKDTLATPHATRRFTEQKKQVLKSLKGRFPARDVRRLLEQISSRYFIGTPIEDVVAQVALALDLGESPFAWSVRRRADAPVTRILQCIRDRRGLFSDLAGVFTLNNIGVLSAQIFTLKNGLAFDIYEVTNPLDPLREDETWGRVREQITQVLRGEFSLDERIAKKEEGQLSQAVSWITWPRSVQIDNEASDFFTIVEVAADARMGLLYRIAKVLTAHGLDIRFATVNRDQEKLLGVFYVQTPEGEKLFDPLPIDRVRRSIQEVIQ</sequence>
<dbReference type="EMBL" id="UPXX01000029">
    <property type="protein sequence ID" value="VBB45331.1"/>
    <property type="molecule type" value="Genomic_DNA"/>
</dbReference>
<evidence type="ECO:0000256" key="2">
    <source>
        <dbReference type="ARBA" id="ARBA00022695"/>
    </source>
</evidence>
<evidence type="ECO:0000313" key="10">
    <source>
        <dbReference type="EMBL" id="VBB45331.1"/>
    </source>
</evidence>
<dbReference type="SUPFAM" id="SSF109604">
    <property type="entry name" value="HD-domain/PDEase-like"/>
    <property type="match status" value="1"/>
</dbReference>
<dbReference type="PROSITE" id="PS51671">
    <property type="entry name" value="ACT"/>
    <property type="match status" value="2"/>
</dbReference>
<dbReference type="InterPro" id="IPR013546">
    <property type="entry name" value="PII_UdlTrfase/GS_AdlTrfase"/>
</dbReference>
<protein>
    <recommendedName>
        <fullName evidence="7">Bifunctional uridylyltransferase/uridylyl-removing enzyme</fullName>
        <shortName evidence="7">UTase/UR</shortName>
    </recommendedName>
    <alternativeName>
        <fullName evidence="7">Bifunctional [protein-PII] modification enzyme</fullName>
    </alternativeName>
    <alternativeName>
        <fullName evidence="7">Bifunctional nitrogen sensor protein</fullName>
    </alternativeName>
    <domain>
        <recommendedName>
            <fullName evidence="7">[Protein-PII] uridylyltransferase</fullName>
            <shortName evidence="7">PII uridylyltransferase</shortName>
            <shortName evidence="7">UTase</shortName>
            <ecNumber evidence="7">2.7.7.59</ecNumber>
        </recommendedName>
    </domain>
    <domain>
        <recommendedName>
            <fullName evidence="7">[Protein-PII]-UMP uridylyl-removing enzyme</fullName>
            <shortName evidence="7">UR</shortName>
            <ecNumber evidence="7">3.1.4.-</ecNumber>
        </recommendedName>
    </domain>
</protein>
<dbReference type="InterPro" id="IPR005105">
    <property type="entry name" value="GlnD_Uridyltrans_N"/>
</dbReference>
<keyword evidence="5 7" id="KW-0460">Magnesium</keyword>
<dbReference type="InterPro" id="IPR045865">
    <property type="entry name" value="ACT-like_dom_sf"/>
</dbReference>
<comment type="catalytic activity">
    <reaction evidence="7">
        <text>[protein-PII]-L-tyrosine + UTP = [protein-PII]-uridylyl-L-tyrosine + diphosphate</text>
        <dbReference type="Rhea" id="RHEA:13673"/>
        <dbReference type="Rhea" id="RHEA-COMP:12147"/>
        <dbReference type="Rhea" id="RHEA-COMP:12148"/>
        <dbReference type="ChEBI" id="CHEBI:33019"/>
        <dbReference type="ChEBI" id="CHEBI:46398"/>
        <dbReference type="ChEBI" id="CHEBI:46858"/>
        <dbReference type="ChEBI" id="CHEBI:90602"/>
        <dbReference type="EC" id="2.7.7.59"/>
    </reaction>
</comment>
<dbReference type="CDD" id="cd00077">
    <property type="entry name" value="HDc"/>
    <property type="match status" value="1"/>
</dbReference>
<dbReference type="InterPro" id="IPR010043">
    <property type="entry name" value="UTase/UR"/>
</dbReference>
<evidence type="ECO:0000256" key="1">
    <source>
        <dbReference type="ARBA" id="ARBA00022679"/>
    </source>
</evidence>
<dbReference type="PROSITE" id="PS51831">
    <property type="entry name" value="HD"/>
    <property type="match status" value="1"/>
</dbReference>
<comment type="caution">
    <text evidence="7">Lacks conserved residue(s) required for the propagation of feature annotation.</text>
</comment>
<comment type="function">
    <text evidence="7">Modifies, by uridylylation and deuridylylation, the PII regulatory proteins (GlnB and homologs), in response to the nitrogen status of the cell that GlnD senses through the glutamine level. Under low glutamine levels, catalyzes the conversion of the PII proteins and UTP to PII-UMP and PPi, while under higher glutamine levels, GlnD hydrolyzes PII-UMP to PII and UMP (deuridylylation). Thus, controls uridylylation state and activity of the PII proteins, and plays an important role in the regulation of nitrogen metabolism.</text>
</comment>
<dbReference type="Pfam" id="PF03445">
    <property type="entry name" value="DUF294"/>
    <property type="match status" value="1"/>
</dbReference>
<dbReference type="InterPro" id="IPR043519">
    <property type="entry name" value="NT_sf"/>
</dbReference>
<dbReference type="GO" id="GO:0008081">
    <property type="term" value="F:phosphoric diester hydrolase activity"/>
    <property type="evidence" value="ECO:0007669"/>
    <property type="project" value="UniProtKB-UniRule"/>
</dbReference>
<dbReference type="GO" id="GO:0006808">
    <property type="term" value="P:regulation of nitrogen utilization"/>
    <property type="evidence" value="ECO:0007669"/>
    <property type="project" value="UniProtKB-UniRule"/>
</dbReference>
<feature type="domain" description="HD" evidence="9">
    <location>
        <begin position="447"/>
        <end position="569"/>
    </location>
</feature>
<evidence type="ECO:0000256" key="7">
    <source>
        <dbReference type="HAMAP-Rule" id="MF_00277"/>
    </source>
</evidence>
<dbReference type="Gene3D" id="3.30.460.10">
    <property type="entry name" value="Beta Polymerase, domain 2"/>
    <property type="match status" value="1"/>
</dbReference>
<accession>A0A653AB88</accession>
<feature type="domain" description="ACT" evidence="8">
    <location>
        <begin position="687"/>
        <end position="768"/>
    </location>
</feature>
<comment type="activity regulation">
    <text evidence="7">Uridylyltransferase (UTase) activity is inhibited by glutamine, while glutamine activates uridylyl-removing (UR) activity.</text>
</comment>
<keyword evidence="3" id="KW-0677">Repeat</keyword>
<dbReference type="Gene3D" id="1.10.3090.10">
    <property type="entry name" value="cca-adding enzyme, domain 2"/>
    <property type="match status" value="1"/>
</dbReference>
<evidence type="ECO:0000256" key="6">
    <source>
        <dbReference type="ARBA" id="ARBA00023268"/>
    </source>
</evidence>
<dbReference type="PANTHER" id="PTHR47320:SF1">
    <property type="entry name" value="BIFUNCTIONAL URIDYLYLTRANSFERASE_URIDYLYL-REMOVING ENZYME"/>
    <property type="match status" value="1"/>
</dbReference>
<dbReference type="InterPro" id="IPR006674">
    <property type="entry name" value="HD_domain"/>
</dbReference>
<keyword evidence="2 7" id="KW-0548">Nucleotidyltransferase</keyword>
<organism evidence="10">
    <name type="scientific">Uncultured Desulfatiglans sp</name>
    <dbReference type="NCBI Taxonomy" id="1748965"/>
    <lineage>
        <taxon>Bacteria</taxon>
        <taxon>Pseudomonadati</taxon>
        <taxon>Thermodesulfobacteriota</taxon>
        <taxon>Desulfobacteria</taxon>
        <taxon>Desulfatiglandales</taxon>
        <taxon>Desulfatiglandaceae</taxon>
        <taxon>Desulfatiglans</taxon>
        <taxon>environmental samples</taxon>
    </lineage>
</organism>
<comment type="catalytic activity">
    <reaction evidence="7">
        <text>[protein-PII]-uridylyl-L-tyrosine + H2O = [protein-PII]-L-tyrosine + UMP + H(+)</text>
        <dbReference type="Rhea" id="RHEA:48600"/>
        <dbReference type="Rhea" id="RHEA-COMP:12147"/>
        <dbReference type="Rhea" id="RHEA-COMP:12148"/>
        <dbReference type="ChEBI" id="CHEBI:15377"/>
        <dbReference type="ChEBI" id="CHEBI:15378"/>
        <dbReference type="ChEBI" id="CHEBI:46858"/>
        <dbReference type="ChEBI" id="CHEBI:57865"/>
        <dbReference type="ChEBI" id="CHEBI:90602"/>
    </reaction>
</comment>
<dbReference type="InterPro" id="IPR002912">
    <property type="entry name" value="ACT_dom"/>
</dbReference>
<evidence type="ECO:0000259" key="9">
    <source>
        <dbReference type="PROSITE" id="PS51831"/>
    </source>
</evidence>
<dbReference type="SUPFAM" id="SSF81301">
    <property type="entry name" value="Nucleotidyltransferase"/>
    <property type="match status" value="1"/>
</dbReference>
<dbReference type="EC" id="2.7.7.59" evidence="7"/>
<keyword evidence="6 7" id="KW-0511">Multifunctional enzyme</keyword>
<feature type="domain" description="ACT" evidence="8">
    <location>
        <begin position="799"/>
        <end position="869"/>
    </location>
</feature>
<dbReference type="SUPFAM" id="SSF81593">
    <property type="entry name" value="Nucleotidyltransferase substrate binding subunit/domain"/>
    <property type="match status" value="1"/>
</dbReference>
<dbReference type="NCBIfam" id="TIGR01693">
    <property type="entry name" value="UTase_glnD"/>
    <property type="match status" value="1"/>
</dbReference>
<comment type="similarity">
    <text evidence="7">Belongs to the GlnD family.</text>
</comment>
<dbReference type="SUPFAM" id="SSF55021">
    <property type="entry name" value="ACT-like"/>
    <property type="match status" value="1"/>
</dbReference>
<dbReference type="GO" id="GO:0008773">
    <property type="term" value="F:[protein-PII] uridylyltransferase activity"/>
    <property type="evidence" value="ECO:0007669"/>
    <property type="project" value="UniProtKB-UniRule"/>
</dbReference>
<gene>
    <name evidence="7 10" type="primary">glnD</name>
    <name evidence="10" type="ORF">TRIP_B350316</name>
</gene>
<comment type="cofactor">
    <cofactor evidence="7">
        <name>Mg(2+)</name>
        <dbReference type="ChEBI" id="CHEBI:18420"/>
    </cofactor>
</comment>
<dbReference type="PIRSF" id="PIRSF006288">
    <property type="entry name" value="PII_uridyltransf"/>
    <property type="match status" value="1"/>
</dbReference>
<dbReference type="SMART" id="SM00471">
    <property type="entry name" value="HDc"/>
    <property type="match status" value="1"/>
</dbReference>
<dbReference type="CDD" id="cd04900">
    <property type="entry name" value="ACT_UUR-like_1"/>
    <property type="match status" value="1"/>
</dbReference>
<dbReference type="CDD" id="cd04873">
    <property type="entry name" value="ACT_UUR-ACR-like"/>
    <property type="match status" value="1"/>
</dbReference>
<dbReference type="Pfam" id="PF08335">
    <property type="entry name" value="GlnD_UR_UTase"/>
    <property type="match status" value="1"/>
</dbReference>
<dbReference type="HAMAP" id="MF_00277">
    <property type="entry name" value="PII_uridylyl_transf"/>
    <property type="match status" value="1"/>
</dbReference>
<evidence type="ECO:0000256" key="4">
    <source>
        <dbReference type="ARBA" id="ARBA00022801"/>
    </source>
</evidence>
<dbReference type="Pfam" id="PF01966">
    <property type="entry name" value="HD"/>
    <property type="match status" value="1"/>
</dbReference>
<dbReference type="InterPro" id="IPR003607">
    <property type="entry name" value="HD/PDEase_dom"/>
</dbReference>
<comment type="domain">
    <text evidence="7">Has four distinct domains: an N-terminal nucleotidyltransferase (NT) domain responsible for UTase activity, a central HD domain that encodes UR activity, and two C-terminal ACT domains that seem to have a role in glutamine sensing.</text>
</comment>
<evidence type="ECO:0000256" key="3">
    <source>
        <dbReference type="ARBA" id="ARBA00022737"/>
    </source>
</evidence>
<dbReference type="PANTHER" id="PTHR47320">
    <property type="entry name" value="BIFUNCTIONAL URIDYLYLTRANSFERASE/URIDYLYL-REMOVING ENZYME"/>
    <property type="match status" value="1"/>
</dbReference>
<feature type="region of interest" description="Uridylyltransferase" evidence="7">
    <location>
        <begin position="1"/>
        <end position="331"/>
    </location>
</feature>
<dbReference type="EC" id="3.1.4.-" evidence="7"/>